<evidence type="ECO:0000256" key="6">
    <source>
        <dbReference type="ARBA" id="ARBA00023004"/>
    </source>
</evidence>
<dbReference type="InterPro" id="IPR002401">
    <property type="entry name" value="Cyt_P450_E_grp-I"/>
</dbReference>
<dbReference type="PANTHER" id="PTHR24291">
    <property type="entry name" value="CYTOCHROME P450 FAMILY 4"/>
    <property type="match status" value="1"/>
</dbReference>
<dbReference type="CDD" id="cd20628">
    <property type="entry name" value="CYP4"/>
    <property type="match status" value="1"/>
</dbReference>
<reference evidence="11" key="1">
    <citation type="submission" date="2022-12" db="EMBL/GenBank/DDBJ databases">
        <title>Genome assemblies of Blomia tropicalis.</title>
        <authorList>
            <person name="Cui Y."/>
        </authorList>
    </citation>
    <scope>NUCLEOTIDE SEQUENCE</scope>
    <source>
        <tissue evidence="11">Adult mites</tissue>
    </source>
</reference>
<dbReference type="PANTHER" id="PTHR24291:SF189">
    <property type="entry name" value="CYTOCHROME P450 4C3-RELATED"/>
    <property type="match status" value="1"/>
</dbReference>
<dbReference type="GO" id="GO:0005789">
    <property type="term" value="C:endoplasmic reticulum membrane"/>
    <property type="evidence" value="ECO:0007669"/>
    <property type="project" value="UniProtKB-SubCell"/>
</dbReference>
<dbReference type="GO" id="GO:0005506">
    <property type="term" value="F:iron ion binding"/>
    <property type="evidence" value="ECO:0007669"/>
    <property type="project" value="InterPro"/>
</dbReference>
<evidence type="ECO:0000313" key="12">
    <source>
        <dbReference type="Proteomes" id="UP001142055"/>
    </source>
</evidence>
<keyword evidence="8" id="KW-0472">Membrane</keyword>
<dbReference type="Gene3D" id="1.10.630.10">
    <property type="entry name" value="Cytochrome P450"/>
    <property type="match status" value="1"/>
</dbReference>
<dbReference type="GO" id="GO:0020037">
    <property type="term" value="F:heme binding"/>
    <property type="evidence" value="ECO:0007669"/>
    <property type="project" value="InterPro"/>
</dbReference>
<evidence type="ECO:0000256" key="10">
    <source>
        <dbReference type="RuleBase" id="RU000461"/>
    </source>
</evidence>
<keyword evidence="7 10" id="KW-0503">Monooxygenase</keyword>
<dbReference type="EMBL" id="JAPWDV010000003">
    <property type="protein sequence ID" value="KAJ6216495.1"/>
    <property type="molecule type" value="Genomic_DNA"/>
</dbReference>
<evidence type="ECO:0000256" key="9">
    <source>
        <dbReference type="PIRSR" id="PIRSR602401-1"/>
    </source>
</evidence>
<name>A0A9Q0LZI7_BLOTA</name>
<dbReference type="GO" id="GO:0016705">
    <property type="term" value="F:oxidoreductase activity, acting on paired donors, with incorporation or reduction of molecular oxygen"/>
    <property type="evidence" value="ECO:0007669"/>
    <property type="project" value="InterPro"/>
</dbReference>
<dbReference type="PRINTS" id="PR00385">
    <property type="entry name" value="P450"/>
</dbReference>
<feature type="binding site" description="axial binding residue" evidence="9">
    <location>
        <position position="447"/>
    </location>
    <ligand>
        <name>heme</name>
        <dbReference type="ChEBI" id="CHEBI:30413"/>
    </ligand>
    <ligandPart>
        <name>Fe</name>
        <dbReference type="ChEBI" id="CHEBI:18248"/>
    </ligandPart>
</feature>
<evidence type="ECO:0000256" key="5">
    <source>
        <dbReference type="ARBA" id="ARBA00022824"/>
    </source>
</evidence>
<dbReference type="InterPro" id="IPR036396">
    <property type="entry name" value="Cyt_P450_sf"/>
</dbReference>
<dbReference type="OMA" id="QTFHFAV"/>
<dbReference type="PRINTS" id="PR00463">
    <property type="entry name" value="EP450I"/>
</dbReference>
<evidence type="ECO:0000256" key="1">
    <source>
        <dbReference type="ARBA" id="ARBA00001971"/>
    </source>
</evidence>
<keyword evidence="10" id="KW-0560">Oxidoreductase</keyword>
<dbReference type="InterPro" id="IPR017972">
    <property type="entry name" value="Cyt_P450_CS"/>
</dbReference>
<dbReference type="InterPro" id="IPR050196">
    <property type="entry name" value="Cytochrome_P450_Monoox"/>
</dbReference>
<comment type="caution">
    <text evidence="11">The sequence shown here is derived from an EMBL/GenBank/DDBJ whole genome shotgun (WGS) entry which is preliminary data.</text>
</comment>
<organism evidence="11 12">
    <name type="scientific">Blomia tropicalis</name>
    <name type="common">Mite</name>
    <dbReference type="NCBI Taxonomy" id="40697"/>
    <lineage>
        <taxon>Eukaryota</taxon>
        <taxon>Metazoa</taxon>
        <taxon>Ecdysozoa</taxon>
        <taxon>Arthropoda</taxon>
        <taxon>Chelicerata</taxon>
        <taxon>Arachnida</taxon>
        <taxon>Acari</taxon>
        <taxon>Acariformes</taxon>
        <taxon>Sarcoptiformes</taxon>
        <taxon>Astigmata</taxon>
        <taxon>Glycyphagoidea</taxon>
        <taxon>Echimyopodidae</taxon>
        <taxon>Blomia</taxon>
    </lineage>
</organism>
<dbReference type="PROSITE" id="PS00086">
    <property type="entry name" value="CYTOCHROME_P450"/>
    <property type="match status" value="1"/>
</dbReference>
<dbReference type="InterPro" id="IPR001128">
    <property type="entry name" value="Cyt_P450"/>
</dbReference>
<dbReference type="GO" id="GO:0004497">
    <property type="term" value="F:monooxygenase activity"/>
    <property type="evidence" value="ECO:0007669"/>
    <property type="project" value="UniProtKB-KW"/>
</dbReference>
<comment type="similarity">
    <text evidence="3 10">Belongs to the cytochrome P450 family.</text>
</comment>
<keyword evidence="6 9" id="KW-0408">Iron</keyword>
<evidence type="ECO:0000256" key="2">
    <source>
        <dbReference type="ARBA" id="ARBA00004586"/>
    </source>
</evidence>
<keyword evidence="5" id="KW-0256">Endoplasmic reticulum</keyword>
<comment type="subcellular location">
    <subcellularLocation>
        <location evidence="2">Endoplasmic reticulum membrane</location>
    </subcellularLocation>
</comment>
<comment type="cofactor">
    <cofactor evidence="1 9">
        <name>heme</name>
        <dbReference type="ChEBI" id="CHEBI:30413"/>
    </cofactor>
</comment>
<evidence type="ECO:0000256" key="8">
    <source>
        <dbReference type="ARBA" id="ARBA00023136"/>
    </source>
</evidence>
<dbReference type="Pfam" id="PF00067">
    <property type="entry name" value="p450"/>
    <property type="match status" value="1"/>
</dbReference>
<keyword evidence="12" id="KW-1185">Reference proteome</keyword>
<evidence type="ECO:0000313" key="11">
    <source>
        <dbReference type="EMBL" id="KAJ6216495.1"/>
    </source>
</evidence>
<accession>A0A9Q0LZI7</accession>
<keyword evidence="9 10" id="KW-0479">Metal-binding</keyword>
<keyword evidence="4 9" id="KW-0349">Heme</keyword>
<proteinExistence type="inferred from homology"/>
<dbReference type="Proteomes" id="UP001142055">
    <property type="component" value="Chromosome 3"/>
</dbReference>
<sequence length="501" mass="58245">MKIVKKFENLPGPKCGISPLGNVSLMITSSSDLLTSVFDTICGLSQIYSQSYSFIRFWVTTTPMIILFKAESAEKILSSNAHTDKSFAYRFLMDWLGTGLLTSSGHKWFQRRKMITPAFHFNTLKGFLPSMNEQAKILVDKIRDQVQKSKENSTVIDVVPHLTYATLDVICETAMGIKLGSQFNSNIPYVQSIHRIANKLMKRAFTPWLWNNFFYYNFTRTGREDKRDLDTVHDFTMKVIKDRRKETIQKMNETAFDLATKEESFDSSPRRLAFLDMLIDQHLKDPKSFSLHDIREEVDTFMLAGHDTTAMSSVWTLFLLGHHPEIQERVHREIDDIWEQHNLDESKQLNLNQLREMKVLEGCIKESLRLYPSVPFIGRVAATDIQIDKHVIPKNSLLFIFIHMIHRDPKIYSKPHSFIPDRFIEGTDSFVKNPFAYVPFSAGPRNCLGQKFALQEEKIFLAYILRHYRLESIKHIENIVKHPEVVLRPKEPINIRFIPRL</sequence>
<evidence type="ECO:0000256" key="4">
    <source>
        <dbReference type="ARBA" id="ARBA00022617"/>
    </source>
</evidence>
<evidence type="ECO:0000256" key="3">
    <source>
        <dbReference type="ARBA" id="ARBA00010617"/>
    </source>
</evidence>
<evidence type="ECO:0000256" key="7">
    <source>
        <dbReference type="ARBA" id="ARBA00023033"/>
    </source>
</evidence>
<dbReference type="AlphaFoldDB" id="A0A9Q0LZI7"/>
<protein>
    <submittedName>
        <fullName evidence="11">Uncharacterized protein</fullName>
    </submittedName>
</protein>
<dbReference type="SUPFAM" id="SSF48264">
    <property type="entry name" value="Cytochrome P450"/>
    <property type="match status" value="1"/>
</dbReference>
<gene>
    <name evidence="11" type="ORF">RDWZM_007652</name>
</gene>